<evidence type="ECO:0000313" key="1">
    <source>
        <dbReference type="Proteomes" id="UP000887579"/>
    </source>
</evidence>
<protein>
    <submittedName>
        <fullName evidence="2">Uncharacterized protein</fullName>
    </submittedName>
</protein>
<dbReference type="WBParaSite" id="ES5_v2.g18630.t1">
    <property type="protein sequence ID" value="ES5_v2.g18630.t1"/>
    <property type="gene ID" value="ES5_v2.g18630"/>
</dbReference>
<accession>A0AC34FMM4</accession>
<proteinExistence type="predicted"/>
<name>A0AC34FMM4_9BILA</name>
<sequence>MLSLMNSTEKNQCSEGGCNSGCIKLWIAGAGAAGSSILTLIIVLLSFWIYFKCCKKEKRSKIKIGKKQQKKILVSDRPPGTAVLDLSDKHDKKTSPPHPTRRRQPSLTPTSIYDCGKSYEVTEPTNNRNRAEMNILKSGEKMEEIFEPVDLINSREVIQPQNPRSKPPSKQSTMDLLRSDLFDRPSPNVYPKK</sequence>
<organism evidence="1 2">
    <name type="scientific">Panagrolaimus sp. ES5</name>
    <dbReference type="NCBI Taxonomy" id="591445"/>
    <lineage>
        <taxon>Eukaryota</taxon>
        <taxon>Metazoa</taxon>
        <taxon>Ecdysozoa</taxon>
        <taxon>Nematoda</taxon>
        <taxon>Chromadorea</taxon>
        <taxon>Rhabditida</taxon>
        <taxon>Tylenchina</taxon>
        <taxon>Panagrolaimomorpha</taxon>
        <taxon>Panagrolaimoidea</taxon>
        <taxon>Panagrolaimidae</taxon>
        <taxon>Panagrolaimus</taxon>
    </lineage>
</organism>
<reference evidence="2" key="1">
    <citation type="submission" date="2022-11" db="UniProtKB">
        <authorList>
            <consortium name="WormBaseParasite"/>
        </authorList>
    </citation>
    <scope>IDENTIFICATION</scope>
</reference>
<dbReference type="Proteomes" id="UP000887579">
    <property type="component" value="Unplaced"/>
</dbReference>
<evidence type="ECO:0000313" key="2">
    <source>
        <dbReference type="WBParaSite" id="ES5_v2.g18630.t1"/>
    </source>
</evidence>